<evidence type="ECO:0000313" key="3">
    <source>
        <dbReference type="Proteomes" id="UP000305881"/>
    </source>
</evidence>
<keyword evidence="3" id="KW-1185">Reference proteome</keyword>
<sequence>MNQAWKSFLIEQQTRINTKTADIEKIDDLDKQTGQVCPVIDLAVLKVTGNDAGRFLQGQVTCNINELTEQKCSFGAFCNVKGRVIANFLVFKSNDGFLLILPSELLDSITEKLQKYILRADVQLIDSRDEYCLVGINQSSLDSFSPVPEHELHMLAEPFRLIKLPSSKSRYIAVESAAKAIELWSLLTQEHDYHASTPEQWRIFDIEDKIPWVDKETSEEFIPQMLNLDQLGGISFNKGCYTGQEIVARTHYLGKTKRMLFLAESDAAETPPPNTAILDGSGQTIGKVLRAQKERNNIKLLAVLPNSELDSENLTLDITTKDKIRLITL</sequence>
<dbReference type="InterPro" id="IPR017703">
    <property type="entry name" value="YgfZ/GCV_T_CS"/>
</dbReference>
<dbReference type="AlphaFoldDB" id="A0A4P9UN09"/>
<name>A0A4P9UN09_METBY</name>
<dbReference type="InterPro" id="IPR045179">
    <property type="entry name" value="YgfZ/GcvT"/>
</dbReference>
<dbReference type="Pfam" id="PF01571">
    <property type="entry name" value="GCV_T"/>
    <property type="match status" value="1"/>
</dbReference>
<reference evidence="3" key="1">
    <citation type="journal article" date="2019" name="J. Bacteriol.">
        <title>A Mutagenic Screen Identifies a TonB-Dependent Receptor Required for the Lanthanide Metal Switch in the Type I Methanotroph 'Methylotuvimicrobium buryatense' 5GB1C.</title>
        <authorList>
            <person name="Groom J.D."/>
            <person name="Ford S.M."/>
            <person name="Pesesky M.W."/>
            <person name="Lidstrom M.E."/>
        </authorList>
    </citation>
    <scope>NUCLEOTIDE SEQUENCE [LARGE SCALE GENOMIC DNA]</scope>
    <source>
        <strain evidence="3">5GB1C</strain>
    </source>
</reference>
<dbReference type="Gene3D" id="2.40.30.160">
    <property type="match status" value="1"/>
</dbReference>
<dbReference type="Proteomes" id="UP000305881">
    <property type="component" value="Chromosome"/>
</dbReference>
<dbReference type="InterPro" id="IPR006222">
    <property type="entry name" value="GCVT_N"/>
</dbReference>
<protein>
    <submittedName>
        <fullName evidence="2">Folate-binding protein</fullName>
    </submittedName>
</protein>
<dbReference type="GO" id="GO:0016226">
    <property type="term" value="P:iron-sulfur cluster assembly"/>
    <property type="evidence" value="ECO:0007669"/>
    <property type="project" value="TreeGrafter"/>
</dbReference>
<evidence type="ECO:0000259" key="1">
    <source>
        <dbReference type="Pfam" id="PF01571"/>
    </source>
</evidence>
<dbReference type="EMBL" id="CP035467">
    <property type="protein sequence ID" value="QCW82668.1"/>
    <property type="molecule type" value="Genomic_DNA"/>
</dbReference>
<dbReference type="STRING" id="675511.GCA_000341735_00874"/>
<evidence type="ECO:0000313" key="2">
    <source>
        <dbReference type="EMBL" id="QCW82668.1"/>
    </source>
</evidence>
<dbReference type="Gene3D" id="3.30.70.1400">
    <property type="entry name" value="Aminomethyltransferase beta-barrel domains"/>
    <property type="match status" value="1"/>
</dbReference>
<dbReference type="NCBIfam" id="TIGR03317">
    <property type="entry name" value="ygfZ_signature"/>
    <property type="match status" value="1"/>
</dbReference>
<dbReference type="PANTHER" id="PTHR22602:SF0">
    <property type="entry name" value="TRANSFERASE CAF17, MITOCHONDRIAL-RELATED"/>
    <property type="match status" value="1"/>
</dbReference>
<accession>A0A4P9UN09</accession>
<organism evidence="2 3">
    <name type="scientific">Methylotuvimicrobium buryatense</name>
    <name type="common">Methylomicrobium buryatense</name>
    <dbReference type="NCBI Taxonomy" id="95641"/>
    <lineage>
        <taxon>Bacteria</taxon>
        <taxon>Pseudomonadati</taxon>
        <taxon>Pseudomonadota</taxon>
        <taxon>Gammaproteobacteria</taxon>
        <taxon>Methylococcales</taxon>
        <taxon>Methylococcaceae</taxon>
        <taxon>Methylotuvimicrobium</taxon>
    </lineage>
</organism>
<dbReference type="PANTHER" id="PTHR22602">
    <property type="entry name" value="TRANSFERASE CAF17, MITOCHONDRIAL-RELATED"/>
    <property type="match status" value="1"/>
</dbReference>
<dbReference type="RefSeq" id="WP_017839493.1">
    <property type="nucleotide sequence ID" value="NZ_CP035467.1"/>
</dbReference>
<gene>
    <name evidence="2" type="ORF">EQU24_10795</name>
</gene>
<dbReference type="KEGG" id="mbur:EQU24_10795"/>
<dbReference type="OrthoDB" id="9796287at2"/>
<feature type="domain" description="GCVT N-terminal" evidence="1">
    <location>
        <begin position="39"/>
        <end position="136"/>
    </location>
</feature>
<proteinExistence type="predicted"/>
<dbReference type="Gene3D" id="3.30.70.1630">
    <property type="match status" value="1"/>
</dbReference>
<dbReference type="SUPFAM" id="SSF103025">
    <property type="entry name" value="Folate-binding domain"/>
    <property type="match status" value="1"/>
</dbReference>